<dbReference type="EMBL" id="JARPTC010000002">
    <property type="protein sequence ID" value="MDO7785886.1"/>
    <property type="molecule type" value="Genomic_DNA"/>
</dbReference>
<feature type="binding site" evidence="8">
    <location>
        <position position="117"/>
    </location>
    <ligand>
        <name>ATP</name>
        <dbReference type="ChEBI" id="CHEBI:30616"/>
    </ligand>
</feature>
<dbReference type="GO" id="GO:0070733">
    <property type="term" value="F:AMPylase activity"/>
    <property type="evidence" value="ECO:0007669"/>
    <property type="project" value="UniProtKB-EC"/>
</dbReference>
<keyword evidence="6 8" id="KW-0067">ATP-binding</keyword>
<feature type="active site" description="Proton acceptor" evidence="8">
    <location>
        <position position="256"/>
    </location>
</feature>
<comment type="catalytic activity">
    <reaction evidence="8">
        <text>L-threonyl-[protein] + ATP = 3-O-(5'-adenylyl)-L-threonyl-[protein] + diphosphate</text>
        <dbReference type="Rhea" id="RHEA:54292"/>
        <dbReference type="Rhea" id="RHEA-COMP:11060"/>
        <dbReference type="Rhea" id="RHEA-COMP:13847"/>
        <dbReference type="ChEBI" id="CHEBI:30013"/>
        <dbReference type="ChEBI" id="CHEBI:30616"/>
        <dbReference type="ChEBI" id="CHEBI:33019"/>
        <dbReference type="ChEBI" id="CHEBI:138113"/>
        <dbReference type="EC" id="2.7.7.108"/>
    </reaction>
</comment>
<keyword evidence="8" id="KW-0464">Manganese</keyword>
<comment type="catalytic activity">
    <reaction evidence="8">
        <text>L-seryl-[protein] + ATP = 3-O-(5'-adenylyl)-L-seryl-[protein] + diphosphate</text>
        <dbReference type="Rhea" id="RHEA:58120"/>
        <dbReference type="Rhea" id="RHEA-COMP:9863"/>
        <dbReference type="Rhea" id="RHEA-COMP:15073"/>
        <dbReference type="ChEBI" id="CHEBI:29999"/>
        <dbReference type="ChEBI" id="CHEBI:30616"/>
        <dbReference type="ChEBI" id="CHEBI:33019"/>
        <dbReference type="ChEBI" id="CHEBI:142516"/>
        <dbReference type="EC" id="2.7.7.108"/>
    </reaction>
</comment>
<dbReference type="RefSeq" id="WP_304540563.1">
    <property type="nucleotide sequence ID" value="NZ_JARPTC010000002.1"/>
</dbReference>
<dbReference type="Pfam" id="PF02696">
    <property type="entry name" value="SelO"/>
    <property type="match status" value="1"/>
</dbReference>
<accession>A0AAW7Z9Y6</accession>
<dbReference type="PANTHER" id="PTHR12153">
    <property type="entry name" value="SELENOPROTEIN O"/>
    <property type="match status" value="1"/>
</dbReference>
<reference evidence="9" key="1">
    <citation type="journal article" date="2023" name="J. Hazard. Mater.">
        <title>Anaerobic biodegradation of pyrene and benzo[a]pyrene by a new sulfate-reducing Desulforamulus aquiferis strain DSA.</title>
        <authorList>
            <person name="Zhang Z."/>
            <person name="Sun J."/>
            <person name="Gong X."/>
            <person name="Wang C."/>
            <person name="Wang H."/>
        </authorList>
    </citation>
    <scope>NUCLEOTIDE SEQUENCE</scope>
    <source>
        <strain evidence="9">DSA</strain>
    </source>
</reference>
<organism evidence="9 10">
    <name type="scientific">Desulforamulus aquiferis</name>
    <dbReference type="NCBI Taxonomy" id="1397668"/>
    <lineage>
        <taxon>Bacteria</taxon>
        <taxon>Bacillati</taxon>
        <taxon>Bacillota</taxon>
        <taxon>Clostridia</taxon>
        <taxon>Eubacteriales</taxon>
        <taxon>Peptococcaceae</taxon>
        <taxon>Desulforamulus</taxon>
    </lineage>
</organism>
<keyword evidence="10" id="KW-1185">Reference proteome</keyword>
<comment type="catalytic activity">
    <reaction evidence="8">
        <text>L-tyrosyl-[protein] + ATP = O-(5'-adenylyl)-L-tyrosyl-[protein] + diphosphate</text>
        <dbReference type="Rhea" id="RHEA:54288"/>
        <dbReference type="Rhea" id="RHEA-COMP:10136"/>
        <dbReference type="Rhea" id="RHEA-COMP:13846"/>
        <dbReference type="ChEBI" id="CHEBI:30616"/>
        <dbReference type="ChEBI" id="CHEBI:33019"/>
        <dbReference type="ChEBI" id="CHEBI:46858"/>
        <dbReference type="ChEBI" id="CHEBI:83624"/>
        <dbReference type="EC" id="2.7.7.108"/>
    </reaction>
</comment>
<proteinExistence type="inferred from homology"/>
<evidence type="ECO:0000256" key="2">
    <source>
        <dbReference type="ARBA" id="ARBA00022679"/>
    </source>
</evidence>
<comment type="catalytic activity">
    <reaction evidence="8">
        <text>L-seryl-[protein] + UTP = O-(5'-uridylyl)-L-seryl-[protein] + diphosphate</text>
        <dbReference type="Rhea" id="RHEA:64604"/>
        <dbReference type="Rhea" id="RHEA-COMP:9863"/>
        <dbReference type="Rhea" id="RHEA-COMP:16635"/>
        <dbReference type="ChEBI" id="CHEBI:29999"/>
        <dbReference type="ChEBI" id="CHEBI:33019"/>
        <dbReference type="ChEBI" id="CHEBI:46398"/>
        <dbReference type="ChEBI" id="CHEBI:156051"/>
    </reaction>
</comment>
<dbReference type="AlphaFoldDB" id="A0AAW7Z9Y6"/>
<keyword evidence="3 8" id="KW-0548">Nucleotidyltransferase</keyword>
<name>A0AAW7Z9Y6_9FIRM</name>
<gene>
    <name evidence="8" type="primary">ydiU</name>
    <name evidence="8" type="synonym">selO</name>
    <name evidence="9" type="ORF">P6N53_01420</name>
</gene>
<dbReference type="GO" id="GO:0000287">
    <property type="term" value="F:magnesium ion binding"/>
    <property type="evidence" value="ECO:0007669"/>
    <property type="project" value="UniProtKB-UniRule"/>
</dbReference>
<feature type="binding site" evidence="8">
    <location>
        <position position="180"/>
    </location>
    <ligand>
        <name>ATP</name>
        <dbReference type="ChEBI" id="CHEBI:30616"/>
    </ligand>
</feature>
<dbReference type="Proteomes" id="UP001172911">
    <property type="component" value="Unassembled WGS sequence"/>
</dbReference>
<dbReference type="HAMAP" id="MF_00692">
    <property type="entry name" value="SelO"/>
    <property type="match status" value="1"/>
</dbReference>
<dbReference type="NCBIfam" id="NF000658">
    <property type="entry name" value="PRK00029.1"/>
    <property type="match status" value="1"/>
</dbReference>
<feature type="binding site" evidence="8">
    <location>
        <position position="96"/>
    </location>
    <ligand>
        <name>ATP</name>
        <dbReference type="ChEBI" id="CHEBI:30616"/>
    </ligand>
</feature>
<feature type="binding site" evidence="8">
    <location>
        <position position="257"/>
    </location>
    <ligand>
        <name>Mg(2+)</name>
        <dbReference type="ChEBI" id="CHEBI:18420"/>
    </ligand>
</feature>
<dbReference type="InterPro" id="IPR003846">
    <property type="entry name" value="SelO"/>
</dbReference>
<comment type="catalytic activity">
    <reaction evidence="8">
        <text>L-histidyl-[protein] + UTP = N(tele)-(5'-uridylyl)-L-histidyl-[protein] + diphosphate</text>
        <dbReference type="Rhea" id="RHEA:83891"/>
        <dbReference type="Rhea" id="RHEA-COMP:9745"/>
        <dbReference type="Rhea" id="RHEA-COMP:20239"/>
        <dbReference type="ChEBI" id="CHEBI:29979"/>
        <dbReference type="ChEBI" id="CHEBI:33019"/>
        <dbReference type="ChEBI" id="CHEBI:46398"/>
        <dbReference type="ChEBI" id="CHEBI:233474"/>
    </reaction>
</comment>
<keyword evidence="5 8" id="KW-0547">Nucleotide-binding</keyword>
<evidence type="ECO:0000256" key="3">
    <source>
        <dbReference type="ARBA" id="ARBA00022695"/>
    </source>
</evidence>
<protein>
    <recommendedName>
        <fullName evidence="8">Protein nucleotidyltransferase YdiU</fullName>
        <ecNumber evidence="8">2.7.7.-</ecNumber>
    </recommendedName>
    <alternativeName>
        <fullName evidence="8">Protein adenylyltransferase YdiU</fullName>
        <ecNumber evidence="8">2.7.7.108</ecNumber>
    </alternativeName>
    <alternativeName>
        <fullName evidence="8">Protein uridylyltransferase YdiU</fullName>
        <ecNumber evidence="8">2.7.7.-</ecNumber>
    </alternativeName>
</protein>
<sequence>MTNRTAIIETGWKLDNSYVRLPKIFFSNLNPSPVPAPKLILLNYTLANYLGLDLEYLQSKDGLAVLAGNRAPEGSMPLAQAYAGHQFGYFTLLGDGRALLLGEQITPLGERVDIQLKGSGKTPYSRRGDGRATLGPMLREYIISEAMHALGINTTRSLAVVTTGEAVIRETVQPGAILTRVAASHLRVGTFQYASNWGTVEELRALADYTIQRHFPKVETDENPYLSLLQEVIKRQARLIAKWQLVGFIHGVMNTDNMSISGETIDYGPCAFMDVYDPTAVFSSIDMHGRYAYGNQPQIAAWNLARFAETLLPLLHQDELRAVQLAQDEIANFTNLYHCNWLGGMRSKLGIFNEEPQDESLIEELLSIMEKYGADFINTFRALTFDKIEETGLFNTKEFSQWHEGWQARLSRQQEPKASSHQLMRSCNPALIPRNHRVEEALEAAVKKGDYRVMEKLLDVLSNPYAHSSEQAAYSVLPESSDRPYRTFCGT</sequence>
<feature type="binding site" evidence="8">
    <location>
        <position position="97"/>
    </location>
    <ligand>
        <name>ATP</name>
        <dbReference type="ChEBI" id="CHEBI:30616"/>
    </ligand>
</feature>
<comment type="caution">
    <text evidence="9">The sequence shown here is derived from an EMBL/GenBank/DDBJ whole genome shotgun (WGS) entry which is preliminary data.</text>
</comment>
<comment type="cofactor">
    <cofactor evidence="8">
        <name>Mg(2+)</name>
        <dbReference type="ChEBI" id="CHEBI:18420"/>
    </cofactor>
    <cofactor evidence="8">
        <name>Mn(2+)</name>
        <dbReference type="ChEBI" id="CHEBI:29035"/>
    </cofactor>
</comment>
<dbReference type="EC" id="2.7.7.108" evidence="8"/>
<evidence type="ECO:0000256" key="4">
    <source>
        <dbReference type="ARBA" id="ARBA00022723"/>
    </source>
</evidence>
<comment type="similarity">
    <text evidence="1 8">Belongs to the SELO family.</text>
</comment>
<dbReference type="EC" id="2.7.7.-" evidence="8"/>
<dbReference type="GO" id="GO:0030145">
    <property type="term" value="F:manganese ion binding"/>
    <property type="evidence" value="ECO:0007669"/>
    <property type="project" value="UniProtKB-UniRule"/>
</dbReference>
<evidence type="ECO:0000256" key="7">
    <source>
        <dbReference type="ARBA" id="ARBA00022842"/>
    </source>
</evidence>
<dbReference type="PANTHER" id="PTHR12153:SF15">
    <property type="entry name" value="PROTEIN ADENYLYLTRANSFERASE SELO, MITOCHONDRIAL"/>
    <property type="match status" value="1"/>
</dbReference>
<dbReference type="GO" id="GO:0005524">
    <property type="term" value="F:ATP binding"/>
    <property type="evidence" value="ECO:0007669"/>
    <property type="project" value="UniProtKB-UniRule"/>
</dbReference>
<keyword evidence="7 8" id="KW-0460">Magnesium</keyword>
<feature type="binding site" evidence="8">
    <location>
        <position position="266"/>
    </location>
    <ligand>
        <name>Mg(2+)</name>
        <dbReference type="ChEBI" id="CHEBI:18420"/>
    </ligand>
</feature>
<evidence type="ECO:0000256" key="1">
    <source>
        <dbReference type="ARBA" id="ARBA00009747"/>
    </source>
</evidence>
<feature type="binding site" evidence="8">
    <location>
        <position position="94"/>
    </location>
    <ligand>
        <name>ATP</name>
        <dbReference type="ChEBI" id="CHEBI:30616"/>
    </ligand>
</feature>
<comment type="function">
    <text evidence="8">Nucleotidyltransferase involved in the post-translational modification of proteins. It can catalyze the addition of adenosine monophosphate (AMP) or uridine monophosphate (UMP) to a protein, resulting in modifications known as AMPylation and UMPylation.</text>
</comment>
<feature type="binding site" evidence="8">
    <location>
        <position position="266"/>
    </location>
    <ligand>
        <name>ATP</name>
        <dbReference type="ChEBI" id="CHEBI:30616"/>
    </ligand>
</feature>
<feature type="binding site" evidence="8">
    <location>
        <position position="130"/>
    </location>
    <ligand>
        <name>ATP</name>
        <dbReference type="ChEBI" id="CHEBI:30616"/>
    </ligand>
</feature>
<feature type="binding site" evidence="8">
    <location>
        <position position="187"/>
    </location>
    <ligand>
        <name>ATP</name>
        <dbReference type="ChEBI" id="CHEBI:30616"/>
    </ligand>
</feature>
<keyword evidence="4 8" id="KW-0479">Metal-binding</keyword>
<evidence type="ECO:0000256" key="5">
    <source>
        <dbReference type="ARBA" id="ARBA00022741"/>
    </source>
</evidence>
<reference evidence="9" key="2">
    <citation type="submission" date="2023-03" db="EMBL/GenBank/DDBJ databases">
        <authorList>
            <person name="Zhang Z."/>
        </authorList>
    </citation>
    <scope>NUCLEOTIDE SEQUENCE</scope>
    <source>
        <strain evidence="9">DSA</strain>
    </source>
</reference>
<comment type="catalytic activity">
    <reaction evidence="8">
        <text>L-tyrosyl-[protein] + UTP = O-(5'-uridylyl)-L-tyrosyl-[protein] + diphosphate</text>
        <dbReference type="Rhea" id="RHEA:83887"/>
        <dbReference type="Rhea" id="RHEA-COMP:10136"/>
        <dbReference type="Rhea" id="RHEA-COMP:20238"/>
        <dbReference type="ChEBI" id="CHEBI:33019"/>
        <dbReference type="ChEBI" id="CHEBI:46398"/>
        <dbReference type="ChEBI" id="CHEBI:46858"/>
        <dbReference type="ChEBI" id="CHEBI:90602"/>
    </reaction>
</comment>
<evidence type="ECO:0000313" key="10">
    <source>
        <dbReference type="Proteomes" id="UP001172911"/>
    </source>
</evidence>
<feature type="binding site" evidence="8">
    <location>
        <position position="129"/>
    </location>
    <ligand>
        <name>ATP</name>
        <dbReference type="ChEBI" id="CHEBI:30616"/>
    </ligand>
</feature>
<evidence type="ECO:0000256" key="6">
    <source>
        <dbReference type="ARBA" id="ARBA00022840"/>
    </source>
</evidence>
<evidence type="ECO:0000256" key="8">
    <source>
        <dbReference type="HAMAP-Rule" id="MF_00692"/>
    </source>
</evidence>
<keyword evidence="2 8" id="KW-0808">Transferase</keyword>
<evidence type="ECO:0000313" key="9">
    <source>
        <dbReference type="EMBL" id="MDO7785886.1"/>
    </source>
</evidence>